<feature type="region of interest" description="Disordered" evidence="1">
    <location>
        <begin position="92"/>
        <end position="225"/>
    </location>
</feature>
<organism evidence="3 4">
    <name type="scientific">Phyllotreta striolata</name>
    <name type="common">Striped flea beetle</name>
    <name type="synonym">Crioceris striolata</name>
    <dbReference type="NCBI Taxonomy" id="444603"/>
    <lineage>
        <taxon>Eukaryota</taxon>
        <taxon>Metazoa</taxon>
        <taxon>Ecdysozoa</taxon>
        <taxon>Arthropoda</taxon>
        <taxon>Hexapoda</taxon>
        <taxon>Insecta</taxon>
        <taxon>Pterygota</taxon>
        <taxon>Neoptera</taxon>
        <taxon>Endopterygota</taxon>
        <taxon>Coleoptera</taxon>
        <taxon>Polyphaga</taxon>
        <taxon>Cucujiformia</taxon>
        <taxon>Chrysomeloidea</taxon>
        <taxon>Chrysomelidae</taxon>
        <taxon>Galerucinae</taxon>
        <taxon>Alticini</taxon>
        <taxon>Phyllotreta</taxon>
    </lineage>
</organism>
<feature type="compositionally biased region" description="Polar residues" evidence="1">
    <location>
        <begin position="256"/>
        <end position="268"/>
    </location>
</feature>
<feature type="compositionally biased region" description="Polar residues" evidence="1">
    <location>
        <begin position="169"/>
        <end position="196"/>
    </location>
</feature>
<protein>
    <recommendedName>
        <fullName evidence="2">SCA7 domain-containing protein</fullName>
    </recommendedName>
</protein>
<dbReference type="EMBL" id="OU900103">
    <property type="protein sequence ID" value="CAG9855266.1"/>
    <property type="molecule type" value="Genomic_DNA"/>
</dbReference>
<feature type="compositionally biased region" description="Low complexity" evidence="1">
    <location>
        <begin position="145"/>
        <end position="165"/>
    </location>
</feature>
<proteinExistence type="predicted"/>
<dbReference type="Pfam" id="PF08313">
    <property type="entry name" value="SCA7"/>
    <property type="match status" value="1"/>
</dbReference>
<feature type="compositionally biased region" description="Low complexity" evidence="1">
    <location>
        <begin position="123"/>
        <end position="135"/>
    </location>
</feature>
<accession>A0A9N9TJV8</accession>
<evidence type="ECO:0000313" key="4">
    <source>
        <dbReference type="Proteomes" id="UP001153712"/>
    </source>
</evidence>
<dbReference type="AlphaFoldDB" id="A0A9N9TJV8"/>
<keyword evidence="4" id="KW-1185">Reference proteome</keyword>
<reference evidence="3" key="1">
    <citation type="submission" date="2022-01" db="EMBL/GenBank/DDBJ databases">
        <authorList>
            <person name="King R."/>
        </authorList>
    </citation>
    <scope>NUCLEOTIDE SEQUENCE</scope>
</reference>
<evidence type="ECO:0000259" key="2">
    <source>
        <dbReference type="Pfam" id="PF08313"/>
    </source>
</evidence>
<name>A0A9N9TJV8_PHYSR</name>
<gene>
    <name evidence="3" type="ORF">PHYEVI_LOCUS1719</name>
</gene>
<dbReference type="Proteomes" id="UP001153712">
    <property type="component" value="Chromosome 10"/>
</dbReference>
<feature type="domain" description="SCA7" evidence="2">
    <location>
        <begin position="216"/>
        <end position="261"/>
    </location>
</feature>
<dbReference type="InterPro" id="IPR013243">
    <property type="entry name" value="SCA7_dom"/>
</dbReference>
<dbReference type="OrthoDB" id="21678at2759"/>
<sequence length="504" mass="56249">MEDYFESFPIEIKKWDILRAMHMTDLNFDVRKRKDHGNKKTIPNVQLLPRQNVTLYGTMPKMEQRIFTKCKECRLVFNPRNIMTHKVCPERFHSSTSDSSQKDSKTKGNSSRKSHSYLPPLFKVSKTKSPSPSVSIPDLSQCKVSPKMSKSLPLSSPSTLTNSNKSETRLSPSSNFSKVNSHSPRSSLKTSLKSAQSDSNCSSTSSTSSRHKKSRKSSSSNNAKVTEEFDPNVHCGVVEGNSGPCTRSITCNNHRVQSRKSASSQLITKRTPGKEKEPMHGSNCSYTTPNGQPDEAKDSFSQNTTYAPVAGVLSSANELLETNHSQPPVLTKISEPKQTFIRQTTSVVVAKQPILTDTENGNTKTLNNNYIMNKHSKDSDIGSVPLVYMPMGLISFVHIGKSVICLESQKNQLQNPPVTNQSLYLALPNQHSNIKMYKSHPKPVAVPNYGTKKVRGALLLSNRRLKCQRDDILKAITPKRRLINNTQLTRDLFTSKYPTQNDGY</sequence>
<feature type="region of interest" description="Disordered" evidence="1">
    <location>
        <begin position="256"/>
        <end position="282"/>
    </location>
</feature>
<evidence type="ECO:0000256" key="1">
    <source>
        <dbReference type="SAM" id="MobiDB-lite"/>
    </source>
</evidence>
<feature type="compositionally biased region" description="Low complexity" evidence="1">
    <location>
        <begin position="197"/>
        <end position="208"/>
    </location>
</feature>
<evidence type="ECO:0000313" key="3">
    <source>
        <dbReference type="EMBL" id="CAG9855266.1"/>
    </source>
</evidence>